<name>A0A6V7TXT1_MELEN</name>
<protein>
    <submittedName>
        <fullName evidence="1">Uncharacterized protein</fullName>
    </submittedName>
</protein>
<proteinExistence type="predicted"/>
<dbReference type="Proteomes" id="UP000580250">
    <property type="component" value="Unassembled WGS sequence"/>
</dbReference>
<evidence type="ECO:0000313" key="1">
    <source>
        <dbReference type="EMBL" id="CAD2138480.1"/>
    </source>
</evidence>
<accession>A0A6V7TXT1</accession>
<dbReference type="AlphaFoldDB" id="A0A6V7TXT1"/>
<sequence length="326" mass="37903">MARCSNSLDDIKLNAKIKSQKNDQTGKTNNIGQIPSVPPLMQQQKYQPLMMPPYFPDFQQLQTLLDQLTNSNIPPVLNQLNFKDTVALNDNRKNNNGWKIESFTFQSLSSSIQLNLDLRKSSTIGNEEKNRVEAILAAFKVIERCLVDDVFSKKDNKDEVKTLKNEPQNMGETLQKKDIAAQIEELKINQKKDIENLRKEFDRRMKIKCSNWEYKYAMLLRQTNLINKNESEKIKEVKKCIELLEYFRLNNPNGEARSKECVLAKEICDSIDKVNSWFGNKLQLELVNEQNLKLENDSNSEINDFDFLLDDKNEKEKSDIEEAEKE</sequence>
<dbReference type="EMBL" id="CAJEWN010000021">
    <property type="protein sequence ID" value="CAD2138480.1"/>
    <property type="molecule type" value="Genomic_DNA"/>
</dbReference>
<reference evidence="1 2" key="1">
    <citation type="submission" date="2020-08" db="EMBL/GenBank/DDBJ databases">
        <authorList>
            <person name="Koutsovoulos G."/>
            <person name="Danchin GJ E."/>
        </authorList>
    </citation>
    <scope>NUCLEOTIDE SEQUENCE [LARGE SCALE GENOMIC DNA]</scope>
</reference>
<evidence type="ECO:0000313" key="2">
    <source>
        <dbReference type="Proteomes" id="UP000580250"/>
    </source>
</evidence>
<comment type="caution">
    <text evidence="1">The sequence shown here is derived from an EMBL/GenBank/DDBJ whole genome shotgun (WGS) entry which is preliminary data.</text>
</comment>
<organism evidence="1 2">
    <name type="scientific">Meloidogyne enterolobii</name>
    <name type="common">Root-knot nematode worm</name>
    <name type="synonym">Meloidogyne mayaguensis</name>
    <dbReference type="NCBI Taxonomy" id="390850"/>
    <lineage>
        <taxon>Eukaryota</taxon>
        <taxon>Metazoa</taxon>
        <taxon>Ecdysozoa</taxon>
        <taxon>Nematoda</taxon>
        <taxon>Chromadorea</taxon>
        <taxon>Rhabditida</taxon>
        <taxon>Tylenchina</taxon>
        <taxon>Tylenchomorpha</taxon>
        <taxon>Tylenchoidea</taxon>
        <taxon>Meloidogynidae</taxon>
        <taxon>Meloidogyninae</taxon>
        <taxon>Meloidogyne</taxon>
    </lineage>
</organism>
<gene>
    <name evidence="1" type="ORF">MENT_LOCUS5825</name>
</gene>